<dbReference type="Pfam" id="PF01396">
    <property type="entry name" value="Zn_ribbon_Top1"/>
    <property type="match status" value="4"/>
</dbReference>
<reference evidence="14 15" key="1">
    <citation type="submission" date="2019-08" db="EMBL/GenBank/DDBJ databases">
        <title>Complete genome sequence of Thermosulfurimonas marina SU872T, an anaerobic thermophilic chemolithoautotrophic bacterium isolated from a shallow marine hydrothermal vent.</title>
        <authorList>
            <person name="Allioux M."/>
            <person name="Jebbar M."/>
            <person name="Slobodkina G."/>
            <person name="Slobodkin A."/>
            <person name="Moalic Y."/>
            <person name="Frolova A."/>
            <person name="Shao Z."/>
            <person name="Alain K."/>
        </authorList>
    </citation>
    <scope>NUCLEOTIDE SEQUENCE [LARGE SCALE GENOMIC DNA]</scope>
    <source>
        <strain evidence="14 15">SU872</strain>
    </source>
</reference>
<dbReference type="Pfam" id="PF01751">
    <property type="entry name" value="Toprim"/>
    <property type="match status" value="1"/>
</dbReference>
<keyword evidence="3" id="KW-0479">Metal-binding</keyword>
<dbReference type="Gene3D" id="3.30.65.10">
    <property type="entry name" value="Bacterial Topoisomerase I, domain 1"/>
    <property type="match status" value="2"/>
</dbReference>
<dbReference type="Gene3D" id="1.10.460.10">
    <property type="entry name" value="Topoisomerase I, domain 2"/>
    <property type="match status" value="1"/>
</dbReference>
<dbReference type="KEGG" id="tmai:FVE67_00930"/>
<evidence type="ECO:0000256" key="4">
    <source>
        <dbReference type="ARBA" id="ARBA00022771"/>
    </source>
</evidence>
<dbReference type="SMART" id="SM00437">
    <property type="entry name" value="TOP1Ac"/>
    <property type="match status" value="1"/>
</dbReference>
<protein>
    <recommendedName>
        <fullName evidence="10">DNA topoisomerase 1</fullName>
        <ecNumber evidence="10">5.6.2.1</ecNumber>
    </recommendedName>
    <alternativeName>
        <fullName evidence="10">DNA topoisomerase I</fullName>
    </alternativeName>
</protein>
<comment type="function">
    <text evidence="10">Releases the supercoiling and torsional tension of DNA, which is introduced during the DNA replication and transcription, by transiently cleaving and rejoining one strand of the DNA duplex. Introduces a single-strand break via transesterification at a target site in duplex DNA. The scissile phosphodiester is attacked by the catalytic tyrosine of the enzyme, resulting in the formation of a DNA-(5'-phosphotyrosyl)-enzyme intermediate and the expulsion of a 3'-OH DNA strand. The free DNA strand then undergoes passage around the unbroken strand, thus removing DNA supercoils. Finally, in the religation step, the DNA 3'-OH attacks the covalent intermediate to expel the active-site tyrosine and restore the DNA phosphodiester backbone.</text>
</comment>
<dbReference type="InterPro" id="IPR006171">
    <property type="entry name" value="TOPRIM_dom"/>
</dbReference>
<feature type="site" description="Interaction with DNA" evidence="10">
    <location>
        <position position="492"/>
    </location>
</feature>
<feature type="coiled-coil region" evidence="11">
    <location>
        <begin position="546"/>
        <end position="573"/>
    </location>
</feature>
<keyword evidence="15" id="KW-1185">Reference proteome</keyword>
<dbReference type="HAMAP" id="MF_00952">
    <property type="entry name" value="Topoisom_1_prok"/>
    <property type="match status" value="1"/>
</dbReference>
<keyword evidence="5" id="KW-0862">Zinc</keyword>
<dbReference type="SMART" id="SM00493">
    <property type="entry name" value="TOPRIM"/>
    <property type="match status" value="1"/>
</dbReference>
<dbReference type="NCBIfam" id="TIGR01051">
    <property type="entry name" value="topA_bact"/>
    <property type="match status" value="1"/>
</dbReference>
<gene>
    <name evidence="10 14" type="primary">topA</name>
    <name evidence="14" type="ORF">FVE67_00930</name>
</gene>
<keyword evidence="9 10" id="KW-0413">Isomerase</keyword>
<dbReference type="SUPFAM" id="SSF56712">
    <property type="entry name" value="Prokaryotic type I DNA topoisomerase"/>
    <property type="match status" value="1"/>
</dbReference>
<dbReference type="SMART" id="SM00436">
    <property type="entry name" value="TOP1Bc"/>
    <property type="match status" value="1"/>
</dbReference>
<dbReference type="InterPro" id="IPR003602">
    <property type="entry name" value="Topo_IA_DNA-bd_dom"/>
</dbReference>
<dbReference type="InterPro" id="IPR023406">
    <property type="entry name" value="Topo_IA_AS"/>
</dbReference>
<feature type="site" description="Interaction with DNA" evidence="10">
    <location>
        <position position="140"/>
    </location>
</feature>
<evidence type="ECO:0000259" key="12">
    <source>
        <dbReference type="PROSITE" id="PS50880"/>
    </source>
</evidence>
<comment type="subunit">
    <text evidence="10">Monomer.</text>
</comment>
<keyword evidence="7 10" id="KW-0799">Topoisomerase</keyword>
<dbReference type="CDD" id="cd03363">
    <property type="entry name" value="TOPRIM_TopoIA_TopoI"/>
    <property type="match status" value="1"/>
</dbReference>
<feature type="region of interest" description="Interaction with DNA" evidence="10">
    <location>
        <begin position="164"/>
        <end position="169"/>
    </location>
</feature>
<accession>A0A6H1WQJ9</accession>
<keyword evidence="8 10" id="KW-0238">DNA-binding</keyword>
<feature type="active site" description="O-(5'-phospho-DNA)-tyrosine intermediate" evidence="10">
    <location>
        <position position="304"/>
    </location>
</feature>
<keyword evidence="4" id="KW-0863">Zinc-finger</keyword>
<dbReference type="EMBL" id="CP042909">
    <property type="protein sequence ID" value="QJA05438.1"/>
    <property type="molecule type" value="Genomic_DNA"/>
</dbReference>
<feature type="domain" description="Topo IA-type catalytic" evidence="13">
    <location>
        <begin position="130"/>
        <end position="560"/>
    </location>
</feature>
<dbReference type="Gene3D" id="3.40.50.140">
    <property type="match status" value="1"/>
</dbReference>
<evidence type="ECO:0000256" key="11">
    <source>
        <dbReference type="SAM" id="Coils"/>
    </source>
</evidence>
<feature type="site" description="Interaction with DNA" evidence="10">
    <location>
        <position position="34"/>
    </location>
</feature>
<evidence type="ECO:0000256" key="7">
    <source>
        <dbReference type="ARBA" id="ARBA00023029"/>
    </source>
</evidence>
<name>A0A6H1WQJ9_9BACT</name>
<dbReference type="InterPro" id="IPR028612">
    <property type="entry name" value="Topoisom_1_IA"/>
</dbReference>
<dbReference type="GO" id="GO:0008270">
    <property type="term" value="F:zinc ion binding"/>
    <property type="evidence" value="ECO:0007669"/>
    <property type="project" value="UniProtKB-KW"/>
</dbReference>
<evidence type="ECO:0000256" key="10">
    <source>
        <dbReference type="HAMAP-Rule" id="MF_00952"/>
    </source>
</evidence>
<feature type="site" description="Interaction with DNA" evidence="10">
    <location>
        <position position="149"/>
    </location>
</feature>
<dbReference type="InterPro" id="IPR013825">
    <property type="entry name" value="Topo_IA_cen_sub2"/>
</dbReference>
<feature type="site" description="Interaction with DNA" evidence="10">
    <location>
        <position position="156"/>
    </location>
</feature>
<dbReference type="GO" id="GO:0003677">
    <property type="term" value="F:DNA binding"/>
    <property type="evidence" value="ECO:0007669"/>
    <property type="project" value="UniProtKB-KW"/>
</dbReference>
<dbReference type="PRINTS" id="PR00417">
    <property type="entry name" value="PRTPISMRASEI"/>
</dbReference>
<dbReference type="InterPro" id="IPR005733">
    <property type="entry name" value="TopoI_bac-type"/>
</dbReference>
<dbReference type="SUPFAM" id="SSF57783">
    <property type="entry name" value="Zinc beta-ribbon"/>
    <property type="match status" value="2"/>
</dbReference>
<evidence type="ECO:0000256" key="1">
    <source>
        <dbReference type="ARBA" id="ARBA00000213"/>
    </source>
</evidence>
<dbReference type="InterPro" id="IPR013498">
    <property type="entry name" value="Topo_IA_Znf"/>
</dbReference>
<evidence type="ECO:0000256" key="6">
    <source>
        <dbReference type="ARBA" id="ARBA00022842"/>
    </source>
</evidence>
<dbReference type="AlphaFoldDB" id="A0A6H1WQJ9"/>
<dbReference type="PROSITE" id="PS50880">
    <property type="entry name" value="TOPRIM"/>
    <property type="match status" value="1"/>
</dbReference>
<evidence type="ECO:0000256" key="3">
    <source>
        <dbReference type="ARBA" id="ARBA00022723"/>
    </source>
</evidence>
<keyword evidence="6" id="KW-0460">Magnesium</keyword>
<proteinExistence type="inferred from homology"/>
<evidence type="ECO:0000313" key="14">
    <source>
        <dbReference type="EMBL" id="QJA05438.1"/>
    </source>
</evidence>
<dbReference type="GO" id="GO:0006265">
    <property type="term" value="P:DNA topological change"/>
    <property type="evidence" value="ECO:0007669"/>
    <property type="project" value="UniProtKB-UniRule"/>
</dbReference>
<evidence type="ECO:0000313" key="15">
    <source>
        <dbReference type="Proteomes" id="UP000501253"/>
    </source>
</evidence>
<dbReference type="InterPro" id="IPR013497">
    <property type="entry name" value="Topo_IA_cen"/>
</dbReference>
<feature type="site" description="Interaction with DNA" evidence="10">
    <location>
        <position position="141"/>
    </location>
</feature>
<dbReference type="EC" id="5.6.2.1" evidence="10"/>
<evidence type="ECO:0000256" key="8">
    <source>
        <dbReference type="ARBA" id="ARBA00023125"/>
    </source>
</evidence>
<evidence type="ECO:0000256" key="2">
    <source>
        <dbReference type="ARBA" id="ARBA00009446"/>
    </source>
</evidence>
<dbReference type="InterPro" id="IPR013824">
    <property type="entry name" value="Topo_IA_cen_sub1"/>
</dbReference>
<feature type="site" description="Interaction with DNA" evidence="10">
    <location>
        <position position="306"/>
    </location>
</feature>
<dbReference type="InterPro" id="IPR023405">
    <property type="entry name" value="Topo_IA_core_domain"/>
</dbReference>
<dbReference type="GO" id="GO:0005694">
    <property type="term" value="C:chromosome"/>
    <property type="evidence" value="ECO:0007669"/>
    <property type="project" value="InterPro"/>
</dbReference>
<dbReference type="Gene3D" id="1.10.290.10">
    <property type="entry name" value="Topoisomerase I, domain 4"/>
    <property type="match status" value="1"/>
</dbReference>
<dbReference type="PROSITE" id="PS52039">
    <property type="entry name" value="TOPO_IA_2"/>
    <property type="match status" value="1"/>
</dbReference>
<dbReference type="Gene3D" id="2.70.20.10">
    <property type="entry name" value="Topoisomerase I, domain 3"/>
    <property type="match status" value="1"/>
</dbReference>
<organism evidence="14 15">
    <name type="scientific">Thermosulfurimonas marina</name>
    <dbReference type="NCBI Taxonomy" id="2047767"/>
    <lineage>
        <taxon>Bacteria</taxon>
        <taxon>Pseudomonadati</taxon>
        <taxon>Thermodesulfobacteriota</taxon>
        <taxon>Thermodesulfobacteria</taxon>
        <taxon>Thermodesulfobacteriales</taxon>
        <taxon>Thermodesulfobacteriaceae</taxon>
        <taxon>Thermosulfurimonas</taxon>
    </lineage>
</organism>
<dbReference type="PANTHER" id="PTHR42785">
    <property type="entry name" value="DNA TOPOISOMERASE, TYPE IA, CORE"/>
    <property type="match status" value="1"/>
</dbReference>
<dbReference type="InterPro" id="IPR003601">
    <property type="entry name" value="Topo_IA_2"/>
</dbReference>
<dbReference type="InterPro" id="IPR034149">
    <property type="entry name" value="TOPRIM_TopoI"/>
</dbReference>
<evidence type="ECO:0000256" key="5">
    <source>
        <dbReference type="ARBA" id="ARBA00022833"/>
    </source>
</evidence>
<comment type="catalytic activity">
    <reaction evidence="1 10">
        <text>ATP-independent breakage of single-stranded DNA, followed by passage and rejoining.</text>
        <dbReference type="EC" id="5.6.2.1"/>
    </reaction>
</comment>
<feature type="domain" description="Toprim" evidence="12">
    <location>
        <begin position="4"/>
        <end position="115"/>
    </location>
</feature>
<dbReference type="Proteomes" id="UP000501253">
    <property type="component" value="Chromosome"/>
</dbReference>
<evidence type="ECO:0000259" key="13">
    <source>
        <dbReference type="PROSITE" id="PS52039"/>
    </source>
</evidence>
<feature type="site" description="Interaction with DNA" evidence="10">
    <location>
        <position position="144"/>
    </location>
</feature>
<dbReference type="RefSeq" id="WP_168718804.1">
    <property type="nucleotide sequence ID" value="NZ_CP042909.1"/>
</dbReference>
<dbReference type="PANTHER" id="PTHR42785:SF1">
    <property type="entry name" value="DNA TOPOISOMERASE"/>
    <property type="match status" value="1"/>
</dbReference>
<dbReference type="InterPro" id="IPR013826">
    <property type="entry name" value="Topo_IA_cen_sub3"/>
</dbReference>
<comment type="similarity">
    <text evidence="2 10">Belongs to the type IA topoisomerase family.</text>
</comment>
<evidence type="ECO:0000256" key="9">
    <source>
        <dbReference type="ARBA" id="ARBA00023235"/>
    </source>
</evidence>
<keyword evidence="11" id="KW-0175">Coiled coil</keyword>
<sequence length="740" mass="84066">MGKQGLIVVESPTKVRTIKKVVGKDYEVCASVGHVKDLPKNRLGVDVEDGFEPEYETLRGKKKVLSEIKRLARAVDQIYLAPDPDREGEAIAWHIAEELRPLKKPVKRLLLYELTPRGIREALKKPAELDPLKYEAQKARRVLDRLVGYHLSPLLWEKVKRGLSAGRVQSVALRLICEREAEIRAFRPEEYWTIEAEFLLPSGESFRATLQAKEGKRLRPQSEAEARALLEDLRRVLKERAPRVSKILRREVQRKPPAPFITSTLQQEAFRRFRFPAKKTMYLAQRLYEGIELPGEGPVGLITYMRTDSVRLAPEAQKAARELISQFFGPDFVPERPPQHRTRGPSAQEAHEAIRPTRFDLSPEALSGVLPPEEHRLYTLIWRRFLASQMVPARFEATNAEIALGPYTFVARGRRLLHPGFLAAYEVEEDQTRELPPLKEKGPLRLAEILPEQHFTRPPARYTEATLIRTLEEKGIGRPSTYAQIVSTIRERGYVESVSGSLRPTELGLLVNELLVTSFEDLIHPEFTARMENFLDEISAGRADRRKVLAEFYEELIRALKKAEAEMASFKAGVPVGLRCPECGEDLLLRVGKAGPFLACVRWPDCRFTADYERDEEGNFRIKERENQGVCPECGGALVLRRGRFGEFLACANYPDCRYTRPVGTGVACPREGCGGEIVKRRSRRGKTYYACSRAPECDFVLWEEPLPEKCPACGAPFLVIKQGRQGGKYCPQCKERFPA</sequence>
<dbReference type="Pfam" id="PF01131">
    <property type="entry name" value="Topoisom_bac"/>
    <property type="match status" value="1"/>
</dbReference>
<dbReference type="InterPro" id="IPR000380">
    <property type="entry name" value="Topo_IA"/>
</dbReference>
<dbReference type="CDD" id="cd00186">
    <property type="entry name" value="TOP1Ac"/>
    <property type="match status" value="1"/>
</dbReference>
<dbReference type="GO" id="GO:0003917">
    <property type="term" value="F:DNA topoisomerase type I (single strand cut, ATP-independent) activity"/>
    <property type="evidence" value="ECO:0007669"/>
    <property type="project" value="UniProtKB-UniRule"/>
</dbReference>
<dbReference type="PROSITE" id="PS00396">
    <property type="entry name" value="TOPO_IA_1"/>
    <property type="match status" value="1"/>
</dbReference>